<dbReference type="Proteomes" id="UP000438760">
    <property type="component" value="Unassembled WGS sequence"/>
</dbReference>
<accession>A0A6I3LQ14</accession>
<reference evidence="1 2" key="1">
    <citation type="submission" date="2019-11" db="EMBL/GenBank/DDBJ databases">
        <title>Genome of Strain BIT-d1.</title>
        <authorList>
            <person name="Yang Y."/>
        </authorList>
    </citation>
    <scope>NUCLEOTIDE SEQUENCE [LARGE SCALE GENOMIC DNA]</scope>
    <source>
        <strain evidence="1 2">BIT-d1</strain>
    </source>
</reference>
<dbReference type="Pfam" id="PF16872">
    <property type="entry name" value="putAbiC"/>
    <property type="match status" value="1"/>
</dbReference>
<keyword evidence="2" id="KW-1185">Reference proteome</keyword>
<organism evidence="1 2">
    <name type="scientific">Myroides albus</name>
    <dbReference type="NCBI Taxonomy" id="2562892"/>
    <lineage>
        <taxon>Bacteria</taxon>
        <taxon>Pseudomonadati</taxon>
        <taxon>Bacteroidota</taxon>
        <taxon>Flavobacteriia</taxon>
        <taxon>Flavobacteriales</taxon>
        <taxon>Flavobacteriaceae</taxon>
        <taxon>Myroides</taxon>
    </lineage>
</organism>
<evidence type="ECO:0000313" key="2">
    <source>
        <dbReference type="Proteomes" id="UP000438760"/>
    </source>
</evidence>
<sequence>MNHKRDKKELLFNIRDKYIITIAYHIFFFGLDSFERQVKTNKHPVTKENLSAKDKGCLKEMVKWLRAFRKVHKDFGDKEPICTMIPNVKLYFNYKPYLGHLSRYGHYYRNLILIVKHVVDNKELGLTYEKKREYLRILRAQLTSHEQFLLFLNWYSGIGTQWEEVGIGGNKFFTDYRMIHNINADVIEDTSFNWEGIIGSKFENRLDFKYLNNRDKELFEVIEGFISTQEKKTE</sequence>
<dbReference type="AlphaFoldDB" id="A0A6I3LQ14"/>
<gene>
    <name evidence="1" type="ORF">GJV76_08680</name>
</gene>
<proteinExistence type="predicted"/>
<dbReference type="OrthoDB" id="6678638at2"/>
<dbReference type="EMBL" id="WMJX01000015">
    <property type="protein sequence ID" value="MTG98202.1"/>
    <property type="molecule type" value="Genomic_DNA"/>
</dbReference>
<comment type="caution">
    <text evidence="1">The sequence shown here is derived from an EMBL/GenBank/DDBJ whole genome shotgun (WGS) entry which is preliminary data.</text>
</comment>
<protein>
    <submittedName>
        <fullName evidence="1">Uncharacterized protein</fullName>
    </submittedName>
</protein>
<evidence type="ECO:0000313" key="1">
    <source>
        <dbReference type="EMBL" id="MTG98202.1"/>
    </source>
</evidence>
<dbReference type="RefSeq" id="WP_155092228.1">
    <property type="nucleotide sequence ID" value="NZ_WMJX01000015.1"/>
</dbReference>
<dbReference type="InterPro" id="IPR031709">
    <property type="entry name" value="PutAbiC"/>
</dbReference>
<name>A0A6I3LQ14_9FLAO</name>